<dbReference type="InterPro" id="IPR003593">
    <property type="entry name" value="AAA+_ATPase"/>
</dbReference>
<dbReference type="EMBL" id="BRXR01000001">
    <property type="protein sequence ID" value="GLC32721.1"/>
    <property type="molecule type" value="Genomic_DNA"/>
</dbReference>
<protein>
    <submittedName>
        <fullName evidence="5">Magnesium chelatase</fullName>
    </submittedName>
</protein>
<dbReference type="PRINTS" id="PR01657">
    <property type="entry name" value="MCMFAMILY"/>
</dbReference>
<keyword evidence="2" id="KW-0547">Nucleotide-binding</keyword>
<evidence type="ECO:0000259" key="4">
    <source>
        <dbReference type="SMART" id="SM00382"/>
    </source>
</evidence>
<evidence type="ECO:0000256" key="1">
    <source>
        <dbReference type="ARBA" id="ARBA00006354"/>
    </source>
</evidence>
<feature type="domain" description="AAA+ ATPase" evidence="4">
    <location>
        <begin position="210"/>
        <end position="423"/>
    </location>
</feature>
<organism evidence="5 6">
    <name type="scientific">Clostridium omnivorum</name>
    <dbReference type="NCBI Taxonomy" id="1604902"/>
    <lineage>
        <taxon>Bacteria</taxon>
        <taxon>Bacillati</taxon>
        <taxon>Bacillota</taxon>
        <taxon>Clostridia</taxon>
        <taxon>Eubacteriales</taxon>
        <taxon>Clostridiaceae</taxon>
        <taxon>Clostridium</taxon>
    </lineage>
</organism>
<evidence type="ECO:0000313" key="6">
    <source>
        <dbReference type="Proteomes" id="UP001208567"/>
    </source>
</evidence>
<dbReference type="SUPFAM" id="SSF52540">
    <property type="entry name" value="P-loop containing nucleoside triphosphate hydrolases"/>
    <property type="match status" value="1"/>
</dbReference>
<accession>A0ABQ5NC95</accession>
<dbReference type="SUPFAM" id="SSF54211">
    <property type="entry name" value="Ribosomal protein S5 domain 2-like"/>
    <property type="match status" value="1"/>
</dbReference>
<dbReference type="PANTHER" id="PTHR32039">
    <property type="entry name" value="MAGNESIUM-CHELATASE SUBUNIT CHLI"/>
    <property type="match status" value="1"/>
</dbReference>
<dbReference type="SMART" id="SM00382">
    <property type="entry name" value="AAA"/>
    <property type="match status" value="1"/>
</dbReference>
<evidence type="ECO:0000313" key="5">
    <source>
        <dbReference type="EMBL" id="GLC32721.1"/>
    </source>
</evidence>
<dbReference type="Gene3D" id="3.30.230.10">
    <property type="match status" value="1"/>
</dbReference>
<comment type="similarity">
    <text evidence="1">Belongs to the Mg-chelatase subunits D/I family. ComM subfamily.</text>
</comment>
<evidence type="ECO:0000256" key="3">
    <source>
        <dbReference type="ARBA" id="ARBA00022840"/>
    </source>
</evidence>
<proteinExistence type="inferred from homology"/>
<dbReference type="NCBIfam" id="TIGR00368">
    <property type="entry name" value="YifB family Mg chelatase-like AAA ATPase"/>
    <property type="match status" value="1"/>
</dbReference>
<dbReference type="Pfam" id="PF13335">
    <property type="entry name" value="Mg_chelatase_C"/>
    <property type="match status" value="1"/>
</dbReference>
<dbReference type="InterPro" id="IPR025158">
    <property type="entry name" value="Mg_chelat-rel_C"/>
</dbReference>
<dbReference type="Pfam" id="PF13541">
    <property type="entry name" value="ChlI"/>
    <property type="match status" value="1"/>
</dbReference>
<keyword evidence="6" id="KW-1185">Reference proteome</keyword>
<comment type="caution">
    <text evidence="5">The sequence shown here is derived from an EMBL/GenBank/DDBJ whole genome shotgun (WGS) entry which is preliminary data.</text>
</comment>
<dbReference type="InterPro" id="IPR004482">
    <property type="entry name" value="Mg_chelat-rel"/>
</dbReference>
<dbReference type="InterPro" id="IPR000523">
    <property type="entry name" value="Mg_chelatse_chII-like_cat_dom"/>
</dbReference>
<dbReference type="InterPro" id="IPR020568">
    <property type="entry name" value="Ribosomal_Su5_D2-typ_SF"/>
</dbReference>
<dbReference type="InterPro" id="IPR001208">
    <property type="entry name" value="MCM_dom"/>
</dbReference>
<keyword evidence="3" id="KW-0067">ATP-binding</keyword>
<dbReference type="InterPro" id="IPR045006">
    <property type="entry name" value="CHLI-like"/>
</dbReference>
<name>A0ABQ5NC95_9CLOT</name>
<reference evidence="5 6" key="1">
    <citation type="journal article" date="2024" name="Int. J. Syst. Evol. Microbiol.">
        <title>Clostridium omnivorum sp. nov., isolated from anoxic soil under the treatment of reductive soil disinfestation.</title>
        <authorList>
            <person name="Ueki A."/>
            <person name="Tonouchi A."/>
            <person name="Kaku N."/>
            <person name="Honma S."/>
            <person name="Ueki K."/>
        </authorList>
    </citation>
    <scope>NUCLEOTIDE SEQUENCE [LARGE SCALE GENOMIC DNA]</scope>
    <source>
        <strain evidence="5 6">E14</strain>
    </source>
</reference>
<dbReference type="Proteomes" id="UP001208567">
    <property type="component" value="Unassembled WGS sequence"/>
</dbReference>
<dbReference type="RefSeq" id="WP_264852030.1">
    <property type="nucleotide sequence ID" value="NZ_BRXR01000001.1"/>
</dbReference>
<dbReference type="InterPro" id="IPR014721">
    <property type="entry name" value="Ribsml_uS5_D2-typ_fold_subgr"/>
</dbReference>
<gene>
    <name evidence="5" type="ORF">bsdE14_41310</name>
</gene>
<dbReference type="Pfam" id="PF01078">
    <property type="entry name" value="Mg_chelatase"/>
    <property type="match status" value="1"/>
</dbReference>
<dbReference type="InterPro" id="IPR027417">
    <property type="entry name" value="P-loop_NTPase"/>
</dbReference>
<dbReference type="PANTHER" id="PTHR32039:SF7">
    <property type="entry name" value="COMPETENCE PROTEIN COMM"/>
    <property type="match status" value="1"/>
</dbReference>
<dbReference type="Gene3D" id="3.40.50.300">
    <property type="entry name" value="P-loop containing nucleotide triphosphate hydrolases"/>
    <property type="match status" value="1"/>
</dbReference>
<evidence type="ECO:0000256" key="2">
    <source>
        <dbReference type="ARBA" id="ARBA00022741"/>
    </source>
</evidence>
<sequence length="507" mass="56503">MAIKINTACFTGIEGTIVTVEIDISYGLPAFNIVGLADTAVKESKERVRAAIINSGFDFPISRITINLAPADLKKDGSQFDLPIAIGILLASNQINTKEISDYLILGELSLSGELKAIRGALSIAIEGLNSGINKLILPNENYKECAVLQGIEMYTFAKLKQVVSYLENRDMLPDGQLVYNDKEINFDVDFEDVIGIESARRAIEVAAAGGHNIIMFGPPGSGKTMLAQRIPTILPKLNYDEALEVTRIYSVSGNLNKDQGLILTRPFRSPHHSSSHAALIGGGRKLMPGEISLAHNGVLFLDEILEFKKDVLEVLRQPLEERQIKLSRANGNVNYPANFMLVAALNPCPCGYYGSGSKECVCSDNDRRRYIGRLSGPLLDRIDIFMFVNTLSYKEVSSQKTGEKSEVIRARVERARELQKERFKTDKIRSNAEMNQRQIKKYCKLDSKSSNLIEIVYNKMQLSNRAYSRILKVARTISDLNGRESIEQSDIIEALQYRRFLDDKIV</sequence>